<dbReference type="SUPFAM" id="SSF52091">
    <property type="entry name" value="SpoIIaa-like"/>
    <property type="match status" value="1"/>
</dbReference>
<dbReference type="InterPro" id="IPR058548">
    <property type="entry name" value="MlaB-like_STAS"/>
</dbReference>
<gene>
    <name evidence="3" type="ORF">GCM10010521_01620</name>
</gene>
<dbReference type="InterPro" id="IPR002645">
    <property type="entry name" value="STAS_dom"/>
</dbReference>
<keyword evidence="4" id="KW-1185">Reference proteome</keyword>
<dbReference type="EMBL" id="BAAAVM010000001">
    <property type="protein sequence ID" value="GAA3117597.1"/>
    <property type="molecule type" value="Genomic_DNA"/>
</dbReference>
<dbReference type="InterPro" id="IPR036513">
    <property type="entry name" value="STAS_dom_sf"/>
</dbReference>
<dbReference type="RefSeq" id="WP_345046381.1">
    <property type="nucleotide sequence ID" value="NZ_BAAAVM010000001.1"/>
</dbReference>
<accession>A0ABP6MLQ8</accession>
<organism evidence="3 4">
    <name type="scientific">Streptomyces rameus</name>
    <dbReference type="NCBI Taxonomy" id="68261"/>
    <lineage>
        <taxon>Bacteria</taxon>
        <taxon>Bacillati</taxon>
        <taxon>Actinomycetota</taxon>
        <taxon>Actinomycetes</taxon>
        <taxon>Kitasatosporales</taxon>
        <taxon>Streptomycetaceae</taxon>
        <taxon>Streptomyces</taxon>
    </lineage>
</organism>
<evidence type="ECO:0000256" key="1">
    <source>
        <dbReference type="SAM" id="MobiDB-lite"/>
    </source>
</evidence>
<dbReference type="PROSITE" id="PS50801">
    <property type="entry name" value="STAS"/>
    <property type="match status" value="1"/>
</dbReference>
<dbReference type="CDD" id="cd07043">
    <property type="entry name" value="STAS_anti-anti-sigma_factors"/>
    <property type="match status" value="1"/>
</dbReference>
<feature type="region of interest" description="Disordered" evidence="1">
    <location>
        <begin position="1"/>
        <end position="34"/>
    </location>
</feature>
<sequence length="175" mass="18445">MHEPAHRAQPLITPGPSGTRAGARRPPLPGVATASYASDGRRTRVEIHGELDLDSGNRLRPELHEALADSAGGLDLDLNGLAFCDCAGLGVLLDLRQRARSQNKSVVVRASSPAVDRLLTLIGAHGLSAPPPPQYDALRHPAPATAPHPKAPAPPGVMTSASRENRTACRQRPRP</sequence>
<protein>
    <recommendedName>
        <fullName evidence="2">STAS domain-containing protein</fullName>
    </recommendedName>
</protein>
<proteinExistence type="predicted"/>
<evidence type="ECO:0000313" key="4">
    <source>
        <dbReference type="Proteomes" id="UP001500893"/>
    </source>
</evidence>
<reference evidence="4" key="1">
    <citation type="journal article" date="2019" name="Int. J. Syst. Evol. Microbiol.">
        <title>The Global Catalogue of Microorganisms (GCM) 10K type strain sequencing project: providing services to taxonomists for standard genome sequencing and annotation.</title>
        <authorList>
            <consortium name="The Broad Institute Genomics Platform"/>
            <consortium name="The Broad Institute Genome Sequencing Center for Infectious Disease"/>
            <person name="Wu L."/>
            <person name="Ma J."/>
        </authorList>
    </citation>
    <scope>NUCLEOTIDE SEQUENCE [LARGE SCALE GENOMIC DNA]</scope>
    <source>
        <strain evidence="4">JCM 11574</strain>
    </source>
</reference>
<feature type="compositionally biased region" description="Pro residues" evidence="1">
    <location>
        <begin position="144"/>
        <end position="155"/>
    </location>
</feature>
<dbReference type="PANTHER" id="PTHR33495:SF2">
    <property type="entry name" value="ANTI-SIGMA FACTOR ANTAGONIST TM_1081-RELATED"/>
    <property type="match status" value="1"/>
</dbReference>
<feature type="region of interest" description="Disordered" evidence="1">
    <location>
        <begin position="130"/>
        <end position="175"/>
    </location>
</feature>
<evidence type="ECO:0000313" key="3">
    <source>
        <dbReference type="EMBL" id="GAA3117597.1"/>
    </source>
</evidence>
<comment type="caution">
    <text evidence="3">The sequence shown here is derived from an EMBL/GenBank/DDBJ whole genome shotgun (WGS) entry which is preliminary data.</text>
</comment>
<name>A0ABP6MLQ8_9ACTN</name>
<dbReference type="Gene3D" id="3.30.750.24">
    <property type="entry name" value="STAS domain"/>
    <property type="match status" value="1"/>
</dbReference>
<feature type="domain" description="STAS" evidence="2">
    <location>
        <begin position="45"/>
        <end position="123"/>
    </location>
</feature>
<evidence type="ECO:0000259" key="2">
    <source>
        <dbReference type="PROSITE" id="PS50801"/>
    </source>
</evidence>
<dbReference type="Pfam" id="PF13466">
    <property type="entry name" value="STAS_2"/>
    <property type="match status" value="1"/>
</dbReference>
<dbReference type="PANTHER" id="PTHR33495">
    <property type="entry name" value="ANTI-SIGMA FACTOR ANTAGONIST TM_1081-RELATED-RELATED"/>
    <property type="match status" value="1"/>
</dbReference>
<dbReference type="Proteomes" id="UP001500893">
    <property type="component" value="Unassembled WGS sequence"/>
</dbReference>